<evidence type="ECO:0000259" key="1">
    <source>
        <dbReference type="Pfam" id="PF06527"/>
    </source>
</evidence>
<evidence type="ECO:0000313" key="4">
    <source>
        <dbReference type="Proteomes" id="UP001272987"/>
    </source>
</evidence>
<organism evidence="2 5">
    <name type="scientific">Streptomyces acidiscabies</name>
    <dbReference type="NCBI Taxonomy" id="42234"/>
    <lineage>
        <taxon>Bacteria</taxon>
        <taxon>Bacillati</taxon>
        <taxon>Actinomycetota</taxon>
        <taxon>Actinomycetes</taxon>
        <taxon>Kitasatosporales</taxon>
        <taxon>Streptomycetaceae</taxon>
        <taxon>Streptomyces</taxon>
    </lineage>
</organism>
<reference evidence="2 4" key="1">
    <citation type="journal article" date="2023" name="Microb. Genom.">
        <title>Mesoterricola silvestris gen. nov., sp. nov., Mesoterricola sediminis sp. nov., Geothrix oryzae sp. nov., Geothrix edaphica sp. nov., Geothrix rubra sp. nov., and Geothrix limicola sp. nov., six novel members of Acidobacteriota isolated from soils.</title>
        <authorList>
            <person name="Weisberg A.J."/>
            <person name="Pearce E."/>
            <person name="Kramer C.G."/>
            <person name="Chang J.H."/>
            <person name="Clarke C.R."/>
        </authorList>
    </citation>
    <scope>NUCLEOTIDE SEQUENCE</scope>
    <source>
        <strain evidence="3 4">NB05-1H</strain>
        <strain evidence="2">NRRL_B-16521</strain>
    </source>
</reference>
<dbReference type="GeneID" id="69811997"/>
<evidence type="ECO:0000313" key="3">
    <source>
        <dbReference type="EMBL" id="MDX3017977.1"/>
    </source>
</evidence>
<comment type="caution">
    <text evidence="2">The sequence shown here is derived from an EMBL/GenBank/DDBJ whole genome shotgun (WGS) entry which is preliminary data.</text>
</comment>
<dbReference type="EMBL" id="JARAWP010000004">
    <property type="protein sequence ID" value="MDX3017977.1"/>
    <property type="molecule type" value="Genomic_DNA"/>
</dbReference>
<protein>
    <submittedName>
        <fullName evidence="2">TniQ family protein</fullName>
    </submittedName>
</protein>
<evidence type="ECO:0000313" key="2">
    <source>
        <dbReference type="EMBL" id="MDX2962026.1"/>
    </source>
</evidence>
<dbReference type="InterPro" id="IPR009492">
    <property type="entry name" value="TniQ"/>
</dbReference>
<sequence>MPDPYPGESLLSWVDALAGLNRISRLQALRFAAFVRPGSSAYRPSLRFVAHLPTDVMARVQVTTGLSAAQLHRITLMHYADGVLPSPPSSTHRRTIAMWLHRLQLAQPVSSRACPPCLRESGGRWLLRWRLIWSFACVRHRVFLLSVCRGCGNGLHQVLPGPGSPVMCGQSDWKRPGYVCRHSIWRMRPPRLSDTHLLEFQRRLDDLIDHPHRPGSMDILRTLHLALEDIRGGYDFAPSLPDTDAVLHRRWHGHGGVLSYLDDPLLTAALIKIATLGGIGTSRTARAQIDMVSWSTDGFPRTTGVSPVNRFGGTCRAIACLAWVPPGQGVVARAKDGPLILCPAHVDHATSDRYNPLPPAVAEAFSPRP</sequence>
<dbReference type="RefSeq" id="WP_078481240.1">
    <property type="nucleotide sequence ID" value="NZ_CP122369.1"/>
</dbReference>
<dbReference type="Pfam" id="PF06527">
    <property type="entry name" value="TniQ"/>
    <property type="match status" value="1"/>
</dbReference>
<feature type="domain" description="TniQ" evidence="1">
    <location>
        <begin position="2"/>
        <end position="144"/>
    </location>
</feature>
<keyword evidence="4" id="KW-1185">Reference proteome</keyword>
<dbReference type="AlphaFoldDB" id="A0AAP6BC40"/>
<proteinExistence type="predicted"/>
<accession>A0AAP6BC40</accession>
<gene>
    <name evidence="2" type="ORF">PV399_20265</name>
    <name evidence="3" type="ORF">PV666_08790</name>
</gene>
<name>A0AAP6BC40_9ACTN</name>
<evidence type="ECO:0000313" key="5">
    <source>
        <dbReference type="Proteomes" id="UP001282288"/>
    </source>
</evidence>
<dbReference type="Proteomes" id="UP001282288">
    <property type="component" value="Unassembled WGS sequence"/>
</dbReference>
<dbReference type="Proteomes" id="UP001272987">
    <property type="component" value="Unassembled WGS sequence"/>
</dbReference>
<dbReference type="EMBL" id="JARAWC010000014">
    <property type="protein sequence ID" value="MDX2962026.1"/>
    <property type="molecule type" value="Genomic_DNA"/>
</dbReference>